<evidence type="ECO:0000313" key="5">
    <source>
        <dbReference type="EMBL" id="ANB19330.1"/>
    </source>
</evidence>
<dbReference type="KEGG" id="dko:I596_3341"/>
<dbReference type="PROSITE" id="PS50887">
    <property type="entry name" value="GGDEF"/>
    <property type="match status" value="1"/>
</dbReference>
<dbReference type="CDD" id="cd12915">
    <property type="entry name" value="PDC2_DGC_like"/>
    <property type="match status" value="1"/>
</dbReference>
<dbReference type="InterPro" id="IPR043128">
    <property type="entry name" value="Rev_trsase/Diguanyl_cyclase"/>
</dbReference>
<keyword evidence="1" id="KW-1133">Transmembrane helix</keyword>
<sequence length="676" mass="71444">MSAWEEVALRPATAGPAQARTRRRGLRAHLAILVVIALLPALAAIAIAVWRAGSAYHAASRYQLLASAQVMARAVESELAANVEVIATLAAPAARTDDATVPARAGLAQIAERFGGRLDLHAASAPAAPLPEPLRGAVAQAADEGRWVVSDLFEADGAVRLGVAVPYPDGDGRDVLALTARPEYLVRALRRAGSVPAQTLVAITDGQGRLIARSRDPDRAVGRTVPDWAALQAVGGAAGVFEARAVEGAPVIFGFRVLANTPGWVVVVGESRDAFDARWQGPLLGLVAGSALAILLALLLAIIAARWILRPVQALARRAEHVAGIRPDVVEPRELVSSVAEFEALRESLDRSESALRHQAEAERLNAAVLIASERRYRALAEAGALVLWRRAVSGAVTAVAGWQPLTGRPDAAAIGDGWLEQVHPEDLASVAQRWEQGRAARSPVDAEFRVRTADDRWLWVRARGVPVSGEDGEAEEWVGVLEDVDKRRQEQERLAHLALHDPLTGLPNRAQLADRMRVVIAGAADGRRGALLLLDLDGFKEVNDTHGHPTGDALLCLAAERLRALAGATDVIIRLGGDEFAIVRSHPHAGADDGRLAEAIIDSLGAPYELDGCRVVIGVSVGIAPIVRGDEDTSRLVREADGALYRAKAAGRGRYRVVEAAAGTSGGEATPGGHP</sequence>
<dbReference type="InterPro" id="IPR013655">
    <property type="entry name" value="PAS_fold_3"/>
</dbReference>
<organism evidence="5 6">
    <name type="scientific">Dokdonella koreensis DS-123</name>
    <dbReference type="NCBI Taxonomy" id="1300342"/>
    <lineage>
        <taxon>Bacteria</taxon>
        <taxon>Pseudomonadati</taxon>
        <taxon>Pseudomonadota</taxon>
        <taxon>Gammaproteobacteria</taxon>
        <taxon>Lysobacterales</taxon>
        <taxon>Rhodanobacteraceae</taxon>
        <taxon>Dokdonella</taxon>
    </lineage>
</organism>
<dbReference type="SUPFAM" id="SSF55073">
    <property type="entry name" value="Nucleotide cyclase"/>
    <property type="match status" value="1"/>
</dbReference>
<dbReference type="SMART" id="SM00267">
    <property type="entry name" value="GGDEF"/>
    <property type="match status" value="1"/>
</dbReference>
<dbReference type="GO" id="GO:0007165">
    <property type="term" value="P:signal transduction"/>
    <property type="evidence" value="ECO:0007669"/>
    <property type="project" value="InterPro"/>
</dbReference>
<proteinExistence type="predicted"/>
<feature type="domain" description="HAMP" evidence="3">
    <location>
        <begin position="306"/>
        <end position="354"/>
    </location>
</feature>
<dbReference type="Gene3D" id="3.30.450.20">
    <property type="entry name" value="PAS domain"/>
    <property type="match status" value="2"/>
</dbReference>
<keyword evidence="1" id="KW-0812">Transmembrane</keyword>
<dbReference type="NCBIfam" id="TIGR00254">
    <property type="entry name" value="GGDEF"/>
    <property type="match status" value="1"/>
</dbReference>
<accession>A0A160DY41</accession>
<dbReference type="InterPro" id="IPR035965">
    <property type="entry name" value="PAS-like_dom_sf"/>
</dbReference>
<dbReference type="InterPro" id="IPR000160">
    <property type="entry name" value="GGDEF_dom"/>
</dbReference>
<evidence type="ECO:0000259" key="3">
    <source>
        <dbReference type="PROSITE" id="PS50885"/>
    </source>
</evidence>
<dbReference type="CDD" id="cd00130">
    <property type="entry name" value="PAS"/>
    <property type="match status" value="1"/>
</dbReference>
<dbReference type="Pfam" id="PF00990">
    <property type="entry name" value="GGDEF"/>
    <property type="match status" value="1"/>
</dbReference>
<dbReference type="PANTHER" id="PTHR44757">
    <property type="entry name" value="DIGUANYLATE CYCLASE DGCP"/>
    <property type="match status" value="1"/>
</dbReference>
<evidence type="ECO:0000259" key="4">
    <source>
        <dbReference type="PROSITE" id="PS50887"/>
    </source>
</evidence>
<dbReference type="GO" id="GO:0016020">
    <property type="term" value="C:membrane"/>
    <property type="evidence" value="ECO:0007669"/>
    <property type="project" value="InterPro"/>
</dbReference>
<evidence type="ECO:0000313" key="6">
    <source>
        <dbReference type="Proteomes" id="UP000076830"/>
    </source>
</evidence>
<dbReference type="AlphaFoldDB" id="A0A160DY41"/>
<gene>
    <name evidence="5" type="ORF">I596_3341</name>
</gene>
<dbReference type="InterPro" id="IPR052155">
    <property type="entry name" value="Biofilm_reg_signaling"/>
</dbReference>
<dbReference type="InterPro" id="IPR003660">
    <property type="entry name" value="HAMP_dom"/>
</dbReference>
<dbReference type="Gene3D" id="6.10.340.10">
    <property type="match status" value="1"/>
</dbReference>
<feature type="domain" description="PAC" evidence="2">
    <location>
        <begin position="445"/>
        <end position="497"/>
    </location>
</feature>
<protein>
    <submittedName>
        <fullName evidence="5">Diguanylate cyclase/phosphodiesterase</fullName>
    </submittedName>
</protein>
<evidence type="ECO:0000256" key="1">
    <source>
        <dbReference type="SAM" id="Phobius"/>
    </source>
</evidence>
<dbReference type="InterPro" id="IPR001610">
    <property type="entry name" value="PAC"/>
</dbReference>
<feature type="domain" description="GGDEF" evidence="4">
    <location>
        <begin position="528"/>
        <end position="661"/>
    </location>
</feature>
<dbReference type="PROSITE" id="PS50113">
    <property type="entry name" value="PAC"/>
    <property type="match status" value="1"/>
</dbReference>
<dbReference type="NCBIfam" id="TIGR00229">
    <property type="entry name" value="sensory_box"/>
    <property type="match status" value="1"/>
</dbReference>
<dbReference type="EMBL" id="CP015249">
    <property type="protein sequence ID" value="ANB19330.1"/>
    <property type="molecule type" value="Genomic_DNA"/>
</dbReference>
<dbReference type="PATRIC" id="fig|1300342.3.peg.3263"/>
<dbReference type="InterPro" id="IPR029787">
    <property type="entry name" value="Nucleotide_cyclase"/>
</dbReference>
<dbReference type="RefSeq" id="WP_067650047.1">
    <property type="nucleotide sequence ID" value="NZ_CP015249.1"/>
</dbReference>
<dbReference type="PROSITE" id="PS50885">
    <property type="entry name" value="HAMP"/>
    <property type="match status" value="1"/>
</dbReference>
<dbReference type="Proteomes" id="UP000076830">
    <property type="component" value="Chromosome"/>
</dbReference>
<keyword evidence="6" id="KW-1185">Reference proteome</keyword>
<name>A0A160DY41_9GAMM</name>
<dbReference type="SUPFAM" id="SSF55785">
    <property type="entry name" value="PYP-like sensor domain (PAS domain)"/>
    <property type="match status" value="1"/>
</dbReference>
<dbReference type="Pfam" id="PF08447">
    <property type="entry name" value="PAS_3"/>
    <property type="match status" value="1"/>
</dbReference>
<feature type="transmembrane region" description="Helical" evidence="1">
    <location>
        <begin position="283"/>
        <end position="309"/>
    </location>
</feature>
<keyword evidence="1" id="KW-0472">Membrane</keyword>
<feature type="transmembrane region" description="Helical" evidence="1">
    <location>
        <begin position="30"/>
        <end position="50"/>
    </location>
</feature>
<dbReference type="InterPro" id="IPR000700">
    <property type="entry name" value="PAS-assoc_C"/>
</dbReference>
<dbReference type="CDD" id="cd01949">
    <property type="entry name" value="GGDEF"/>
    <property type="match status" value="1"/>
</dbReference>
<dbReference type="SMART" id="SM00086">
    <property type="entry name" value="PAC"/>
    <property type="match status" value="1"/>
</dbReference>
<evidence type="ECO:0000259" key="2">
    <source>
        <dbReference type="PROSITE" id="PS50113"/>
    </source>
</evidence>
<dbReference type="STRING" id="1300342.I596_3341"/>
<reference evidence="5 6" key="1">
    <citation type="submission" date="2016-04" db="EMBL/GenBank/DDBJ databases">
        <title>Complete genome sequence of Dokdonella koreensis DS-123T.</title>
        <authorList>
            <person name="Kim J.F."/>
            <person name="Lee H."/>
            <person name="Kwak M.-J."/>
        </authorList>
    </citation>
    <scope>NUCLEOTIDE SEQUENCE [LARGE SCALE GENOMIC DNA]</scope>
    <source>
        <strain evidence="5 6">DS-123</strain>
    </source>
</reference>
<dbReference type="InterPro" id="IPR000014">
    <property type="entry name" value="PAS"/>
</dbReference>
<dbReference type="Gene3D" id="3.30.70.270">
    <property type="match status" value="1"/>
</dbReference>
<dbReference type="PANTHER" id="PTHR44757:SF2">
    <property type="entry name" value="BIOFILM ARCHITECTURE MAINTENANCE PROTEIN MBAA"/>
    <property type="match status" value="1"/>
</dbReference>